<protein>
    <submittedName>
        <fullName evidence="1">Uncharacterized protein</fullName>
    </submittedName>
</protein>
<dbReference type="AlphaFoldDB" id="A0A382M148"/>
<proteinExistence type="predicted"/>
<reference evidence="1" key="1">
    <citation type="submission" date="2018-05" db="EMBL/GenBank/DDBJ databases">
        <authorList>
            <person name="Lanie J.A."/>
            <person name="Ng W.-L."/>
            <person name="Kazmierczak K.M."/>
            <person name="Andrzejewski T.M."/>
            <person name="Davidsen T.M."/>
            <person name="Wayne K.J."/>
            <person name="Tettelin H."/>
            <person name="Glass J.I."/>
            <person name="Rusch D."/>
            <person name="Podicherti R."/>
            <person name="Tsui H.-C.T."/>
            <person name="Winkler M.E."/>
        </authorList>
    </citation>
    <scope>NUCLEOTIDE SEQUENCE</scope>
</reference>
<gene>
    <name evidence="1" type="ORF">METZ01_LOCUS295568</name>
</gene>
<dbReference type="EMBL" id="UINC01090615">
    <property type="protein sequence ID" value="SVC42714.1"/>
    <property type="molecule type" value="Genomic_DNA"/>
</dbReference>
<sequence length="45" mass="5205">MKRMSNRMGAVPIRGNRMGSVIDSPVYNGYIVTYPSMWVHTLDRF</sequence>
<name>A0A382M148_9ZZZZ</name>
<accession>A0A382M148</accession>
<evidence type="ECO:0000313" key="1">
    <source>
        <dbReference type="EMBL" id="SVC42714.1"/>
    </source>
</evidence>
<organism evidence="1">
    <name type="scientific">marine metagenome</name>
    <dbReference type="NCBI Taxonomy" id="408172"/>
    <lineage>
        <taxon>unclassified sequences</taxon>
        <taxon>metagenomes</taxon>
        <taxon>ecological metagenomes</taxon>
    </lineage>
</organism>